<dbReference type="Pfam" id="PF07366">
    <property type="entry name" value="SnoaL"/>
    <property type="match status" value="1"/>
</dbReference>
<comment type="caution">
    <text evidence="1">The sequence shown here is derived from an EMBL/GenBank/DDBJ whole genome shotgun (WGS) entry which is preliminary data.</text>
</comment>
<gene>
    <name evidence="1" type="ORF">GCM10023172_00230</name>
</gene>
<protein>
    <recommendedName>
        <fullName evidence="3">Ester cyclase</fullName>
    </recommendedName>
</protein>
<dbReference type="PANTHER" id="PTHR38436">
    <property type="entry name" value="POLYKETIDE CYCLASE SNOAL-LIKE DOMAIN"/>
    <property type="match status" value="1"/>
</dbReference>
<keyword evidence="2" id="KW-1185">Reference proteome</keyword>
<evidence type="ECO:0000313" key="2">
    <source>
        <dbReference type="Proteomes" id="UP001501243"/>
    </source>
</evidence>
<dbReference type="SUPFAM" id="SSF54427">
    <property type="entry name" value="NTF2-like"/>
    <property type="match status" value="1"/>
</dbReference>
<dbReference type="PANTHER" id="PTHR38436:SF1">
    <property type="entry name" value="ESTER CYCLASE"/>
    <property type="match status" value="1"/>
</dbReference>
<accession>A0ABP8PX85</accession>
<dbReference type="RefSeq" id="WP_208133582.1">
    <property type="nucleotide sequence ID" value="NZ_BAABGQ010000001.1"/>
</dbReference>
<dbReference type="EMBL" id="BAABGQ010000001">
    <property type="protein sequence ID" value="GAA4492698.1"/>
    <property type="molecule type" value="Genomic_DNA"/>
</dbReference>
<dbReference type="InterPro" id="IPR009959">
    <property type="entry name" value="Cyclase_SnoaL-like"/>
</dbReference>
<dbReference type="Gene3D" id="3.10.450.50">
    <property type="match status" value="1"/>
</dbReference>
<dbReference type="InterPro" id="IPR032710">
    <property type="entry name" value="NTF2-like_dom_sf"/>
</dbReference>
<evidence type="ECO:0000313" key="1">
    <source>
        <dbReference type="EMBL" id="GAA4492698.1"/>
    </source>
</evidence>
<name>A0ABP8PX85_9BACT</name>
<reference evidence="2" key="1">
    <citation type="journal article" date="2019" name="Int. J. Syst. Evol. Microbiol.">
        <title>The Global Catalogue of Microorganisms (GCM) 10K type strain sequencing project: providing services to taxonomists for standard genome sequencing and annotation.</title>
        <authorList>
            <consortium name="The Broad Institute Genomics Platform"/>
            <consortium name="The Broad Institute Genome Sequencing Center for Infectious Disease"/>
            <person name="Wu L."/>
            <person name="Ma J."/>
        </authorList>
    </citation>
    <scope>NUCLEOTIDE SEQUENCE [LARGE SCALE GENOMIC DNA]</scope>
    <source>
        <strain evidence="2">JCM 17841</strain>
    </source>
</reference>
<sequence>MTTPTELPEPATALTSQERQAIELFYGAWKRQQPELLDEVCAPDWQDIPLGPGQVPGPEGLKNILRQFVSLLPDVEINIHEIFGTHERAGVRAEIAFTHQHDIMGIPASGRRVAIALHEFHYLKDGKLTHTWHLEDWYSLLQQSSAALVQG</sequence>
<organism evidence="1 2">
    <name type="scientific">Hymenobacter ginsengisoli</name>
    <dbReference type="NCBI Taxonomy" id="1051626"/>
    <lineage>
        <taxon>Bacteria</taxon>
        <taxon>Pseudomonadati</taxon>
        <taxon>Bacteroidota</taxon>
        <taxon>Cytophagia</taxon>
        <taxon>Cytophagales</taxon>
        <taxon>Hymenobacteraceae</taxon>
        <taxon>Hymenobacter</taxon>
    </lineage>
</organism>
<dbReference type="Proteomes" id="UP001501243">
    <property type="component" value="Unassembled WGS sequence"/>
</dbReference>
<evidence type="ECO:0008006" key="3">
    <source>
        <dbReference type="Google" id="ProtNLM"/>
    </source>
</evidence>
<proteinExistence type="predicted"/>